<reference evidence="1" key="1">
    <citation type="journal article" date="2023" name="G3 (Bethesda)">
        <title>A reference genome for the long-term kleptoplast-retaining sea slug Elysia crispata morphotype clarki.</title>
        <authorList>
            <person name="Eastman K.E."/>
            <person name="Pendleton A.L."/>
            <person name="Shaikh M.A."/>
            <person name="Suttiyut T."/>
            <person name="Ogas R."/>
            <person name="Tomko P."/>
            <person name="Gavelis G."/>
            <person name="Widhalm J.R."/>
            <person name="Wisecaver J.H."/>
        </authorList>
    </citation>
    <scope>NUCLEOTIDE SEQUENCE</scope>
    <source>
        <strain evidence="1">ECLA1</strain>
    </source>
</reference>
<evidence type="ECO:0000313" key="1">
    <source>
        <dbReference type="EMBL" id="KAK3802062.1"/>
    </source>
</evidence>
<name>A0AAE1BBA7_9GAST</name>
<dbReference type="Proteomes" id="UP001283361">
    <property type="component" value="Unassembled WGS sequence"/>
</dbReference>
<gene>
    <name evidence="1" type="ORF">RRG08_064655</name>
</gene>
<accession>A0AAE1BBA7</accession>
<sequence length="120" mass="13241">MYCDFAALTSFWNLAFHYYISFRKRPTLRVSPNTSSLSPATATGGVRTGMSLAVPRHSPLPALRLGDETELMTPRCGELMSGCQFAEQRVVRGVFYDVFGKALLTTHPAVQFSLSTNFTA</sequence>
<organism evidence="1 2">
    <name type="scientific">Elysia crispata</name>
    <name type="common">lettuce slug</name>
    <dbReference type="NCBI Taxonomy" id="231223"/>
    <lineage>
        <taxon>Eukaryota</taxon>
        <taxon>Metazoa</taxon>
        <taxon>Spiralia</taxon>
        <taxon>Lophotrochozoa</taxon>
        <taxon>Mollusca</taxon>
        <taxon>Gastropoda</taxon>
        <taxon>Heterobranchia</taxon>
        <taxon>Euthyneura</taxon>
        <taxon>Panpulmonata</taxon>
        <taxon>Sacoglossa</taxon>
        <taxon>Placobranchoidea</taxon>
        <taxon>Plakobranchidae</taxon>
        <taxon>Elysia</taxon>
    </lineage>
</organism>
<dbReference type="EMBL" id="JAWDGP010000269">
    <property type="protein sequence ID" value="KAK3802062.1"/>
    <property type="molecule type" value="Genomic_DNA"/>
</dbReference>
<keyword evidence="2" id="KW-1185">Reference proteome</keyword>
<proteinExistence type="predicted"/>
<dbReference type="AlphaFoldDB" id="A0AAE1BBA7"/>
<evidence type="ECO:0000313" key="2">
    <source>
        <dbReference type="Proteomes" id="UP001283361"/>
    </source>
</evidence>
<protein>
    <submittedName>
        <fullName evidence="1">Uncharacterized protein</fullName>
    </submittedName>
</protein>
<comment type="caution">
    <text evidence="1">The sequence shown here is derived from an EMBL/GenBank/DDBJ whole genome shotgun (WGS) entry which is preliminary data.</text>
</comment>